<evidence type="ECO:0000256" key="8">
    <source>
        <dbReference type="ARBA" id="ARBA00022630"/>
    </source>
</evidence>
<comment type="cofactor">
    <cofactor evidence="1">
        <name>FMN</name>
        <dbReference type="ChEBI" id="CHEBI:58210"/>
    </cofactor>
</comment>
<dbReference type="Pfam" id="PF01493">
    <property type="entry name" value="GXGXG"/>
    <property type="match status" value="1"/>
</dbReference>
<dbReference type="InterPro" id="IPR017932">
    <property type="entry name" value="GATase_2_dom"/>
</dbReference>
<dbReference type="CDD" id="cd00713">
    <property type="entry name" value="GltS"/>
    <property type="match status" value="1"/>
</dbReference>
<keyword evidence="16" id="KW-0314">Glutamate biosynthesis</keyword>
<evidence type="ECO:0000256" key="7">
    <source>
        <dbReference type="ARBA" id="ARBA00022605"/>
    </source>
</evidence>
<dbReference type="CDD" id="cd02808">
    <property type="entry name" value="GltS_FMN"/>
    <property type="match status" value="1"/>
</dbReference>
<dbReference type="Pfam" id="PF04898">
    <property type="entry name" value="Glu_syn_central"/>
    <property type="match status" value="1"/>
</dbReference>
<dbReference type="GO" id="GO:0051538">
    <property type="term" value="F:3 iron, 4 sulfur cluster binding"/>
    <property type="evidence" value="ECO:0007669"/>
    <property type="project" value="UniProtKB-KW"/>
</dbReference>
<sequence>MQPPPSAPAGPAGLYDPRDERDACGFGLIAQLDDAPSRALVDRAIEALVRMTHRGGVAADGLSGDGCGLLVRQPDAFLRALAGEAGIALGAHYASGLVFLPRDPAQAAQAREELAAQLQRERVAVAGWRAVPVDPAACGELARRTMPRIEQVFVVPTGAFDAASFQRSLFLARRRAEQRLRALPDFYVVSLSMASIGYKGMVLPERLAQLYPDLQRADLASSAVVFHQRFSTNTTPRWPLAQPFRLLAHNGEINTIAGNRAWAQARAHVWRTPTLDPTEFDPVISLDGSDSQSLDNMLELLQAGGMDLLKAMRILIPPATQSLEYKDADLAAFYEYYALNTEPWDGPAGIVMLDGRYAACTLDRNGLRPARWMRTRDRHFLIASEAGVWELPAADIEGKGKLGPGEMIAVDLYLGEVLDSDAIDRINRARAPYKRWLKQGMTYLQTELIDPALAAEPFDAETLATFQKLFQLTREEREQVLRPLAETEQEGIGSMGDDVPMAVLSRQVRPLYDCFRQAFAQVTNPPIDPLREDCVMSLATQLGREGNVFVDGPGNVAHVHLNSPVLSQRKLRQLLAMPPYAAAHALIELNYAREEGLQAAIGRLCAQAEAAAREGRVLLVLSDRYPQRDKLMVHALLATGAVHQHLVRTGLRCEVNLIVETGTARDPHHFACLIGFGATAVYPYLAYQTLLDLGRRGVLRTKHGQHAEIGRSYRRGIKKGLLKIISKMGISTIGSYRGARLFEIVGLAPEVTALCFAGTPSRIGGAGFAELQADDERLAAHAWNANALPAIGGLLKYTPGGEYHLFNPDVVTRLQRAVGTGEWADWQRYAEAVNERPFAALRDLLELDTARAQPVPPDEVEPVSAIVRRFDSAAMSLGALSPEAHEALAIAMNRLGGRSNSGEGGEDPARYGTDRVSKIKQIASGRFGVTPEYLVNAEVLQIKIAQGAKPGEGGQLPGHKVNELIARLRYAMPGIGLISPPPHHDIYSIEDLAQLIFDLKQVNPAALVSVKLVSHAGVGTIATGVAKAGADLITISGHDGGTGASPLSSIRYAGTPWELGLSEARQALVANDLRGRVILQADGGLKSGLDVVKAALLGAESFGFGTAPMIALGCKYLRICHLNNCATGVATQDDALRREHFLGLPERVENFFRLLAEEVRHWLARLGARSLGEIVGRTDLLRQLDGEGARQRRLDLRPLLAGGAPAGAGGHCGAPAPAVAAGSLALRLDADLAEAIAGKLGGEFRYPIRNVDRSIGARLSGAIARAHGDRGMEDAPITVSFAGTAGQSFGAFQAGGLHFELEGEANDYVGKGMAGGRIVIRPPRGARWLAHETPILGNTCLYGATGGALYAAGRAGERFAVRNSGATAVIEGAGDHCCEYMTGGVVVVLGRTGLNFGAGFTGGMAYVLDVERDFVDRYNHELIDILRIAGDGFEHHRSHLRELLETHIALTGSRWARRILDEMRDFLGKFWLVKPKAASLESLAENLRRAA</sequence>
<dbReference type="FunFam" id="2.160.20.60:FF:000002">
    <property type="entry name" value="Glutamate synthase, large subunit"/>
    <property type="match status" value="1"/>
</dbReference>
<evidence type="ECO:0000256" key="12">
    <source>
        <dbReference type="ARBA" id="ARBA00022962"/>
    </source>
</evidence>
<evidence type="ECO:0000256" key="10">
    <source>
        <dbReference type="ARBA" id="ARBA00022723"/>
    </source>
</evidence>
<evidence type="ECO:0000256" key="18">
    <source>
        <dbReference type="ARBA" id="ARBA00029440"/>
    </source>
</evidence>
<evidence type="ECO:0000313" key="21">
    <source>
        <dbReference type="Proteomes" id="UP000269708"/>
    </source>
</evidence>
<dbReference type="InterPro" id="IPR013785">
    <property type="entry name" value="Aldolase_TIM"/>
</dbReference>
<keyword evidence="11" id="KW-0274">FAD</keyword>
<dbReference type="InterPro" id="IPR036485">
    <property type="entry name" value="Glu_synth_asu_C_sf"/>
</dbReference>
<dbReference type="CDD" id="cd00982">
    <property type="entry name" value="gltB_C"/>
    <property type="match status" value="1"/>
</dbReference>
<dbReference type="SUPFAM" id="SSF51395">
    <property type="entry name" value="FMN-linked oxidoreductases"/>
    <property type="match status" value="1"/>
</dbReference>
<dbReference type="SUPFAM" id="SSF69336">
    <property type="entry name" value="Alpha subunit of glutamate synthase, C-terminal domain"/>
    <property type="match status" value="1"/>
</dbReference>
<evidence type="ECO:0000256" key="9">
    <source>
        <dbReference type="ARBA" id="ARBA00022643"/>
    </source>
</evidence>
<dbReference type="PROSITE" id="PS51278">
    <property type="entry name" value="GATASE_TYPE_2"/>
    <property type="match status" value="1"/>
</dbReference>
<dbReference type="Gene3D" id="3.60.20.10">
    <property type="entry name" value="Glutamine Phosphoribosylpyrophosphate, subunit 1, domain 1"/>
    <property type="match status" value="1"/>
</dbReference>
<dbReference type="Pfam" id="PF01645">
    <property type="entry name" value="Glu_synthase"/>
    <property type="match status" value="1"/>
</dbReference>
<dbReference type="NCBIfam" id="NF008730">
    <property type="entry name" value="PRK11750.1"/>
    <property type="match status" value="1"/>
</dbReference>
<dbReference type="Gene3D" id="3.20.20.70">
    <property type="entry name" value="Aldolase class I"/>
    <property type="match status" value="2"/>
</dbReference>
<organism evidence="20 21">
    <name type="scientific">Vulcaniibacterium tengchongense</name>
    <dbReference type="NCBI Taxonomy" id="1273429"/>
    <lineage>
        <taxon>Bacteria</taxon>
        <taxon>Pseudomonadati</taxon>
        <taxon>Pseudomonadota</taxon>
        <taxon>Gammaproteobacteria</taxon>
        <taxon>Lysobacterales</taxon>
        <taxon>Lysobacteraceae</taxon>
        <taxon>Vulcaniibacterium</taxon>
    </lineage>
</organism>
<evidence type="ECO:0000259" key="19">
    <source>
        <dbReference type="PROSITE" id="PS51278"/>
    </source>
</evidence>
<dbReference type="SUPFAM" id="SSF56235">
    <property type="entry name" value="N-terminal nucleophile aminohydrolases (Ntn hydrolases)"/>
    <property type="match status" value="1"/>
</dbReference>
<dbReference type="PANTHER" id="PTHR11938:SF148">
    <property type="entry name" value="GLUTAMATE SYNTHASE [NADPH] LARGE CHAIN"/>
    <property type="match status" value="1"/>
</dbReference>
<comment type="caution">
    <text evidence="20">The sequence shown here is derived from an EMBL/GenBank/DDBJ whole genome shotgun (WGS) entry which is preliminary data.</text>
</comment>
<evidence type="ECO:0000256" key="5">
    <source>
        <dbReference type="ARBA" id="ARBA00004909"/>
    </source>
</evidence>
<evidence type="ECO:0000313" key="20">
    <source>
        <dbReference type="EMBL" id="RPE80185.1"/>
    </source>
</evidence>
<evidence type="ECO:0000256" key="16">
    <source>
        <dbReference type="ARBA" id="ARBA00023164"/>
    </source>
</evidence>
<dbReference type="PANTHER" id="PTHR11938">
    <property type="entry name" value="FAD NADPH DEHYDROGENASE/OXIDOREDUCTASE"/>
    <property type="match status" value="1"/>
</dbReference>
<evidence type="ECO:0000256" key="1">
    <source>
        <dbReference type="ARBA" id="ARBA00001917"/>
    </source>
</evidence>
<keyword evidence="17" id="KW-0003">3Fe-4S</keyword>
<evidence type="ECO:0000256" key="4">
    <source>
        <dbReference type="ARBA" id="ARBA00004802"/>
    </source>
</evidence>
<evidence type="ECO:0000256" key="2">
    <source>
        <dbReference type="ARBA" id="ARBA00001927"/>
    </source>
</evidence>
<evidence type="ECO:0000256" key="15">
    <source>
        <dbReference type="ARBA" id="ARBA00023014"/>
    </source>
</evidence>
<comment type="pathway">
    <text evidence="4">Energy metabolism; nitrogen metabolism.</text>
</comment>
<evidence type="ECO:0000256" key="14">
    <source>
        <dbReference type="ARBA" id="ARBA00023004"/>
    </source>
</evidence>
<dbReference type="InterPro" id="IPR002932">
    <property type="entry name" value="Glu_synthdom"/>
</dbReference>
<reference evidence="20 21" key="1">
    <citation type="submission" date="2018-11" db="EMBL/GenBank/DDBJ databases">
        <title>Genomic Encyclopedia of Type Strains, Phase IV (KMG-IV): sequencing the most valuable type-strain genomes for metagenomic binning, comparative biology and taxonomic classification.</title>
        <authorList>
            <person name="Goeker M."/>
        </authorList>
    </citation>
    <scope>NUCLEOTIDE SEQUENCE [LARGE SCALE GENOMIC DNA]</scope>
    <source>
        <strain evidence="20 21">DSM 25623</strain>
    </source>
</reference>
<proteinExistence type="inferred from homology"/>
<keyword evidence="14" id="KW-0408">Iron</keyword>
<accession>A0A3N4VFA1</accession>
<dbReference type="InterPro" id="IPR050711">
    <property type="entry name" value="ET-N_metabolism_enzyme"/>
</dbReference>
<dbReference type="FunFam" id="3.20.20.70:FF:000061">
    <property type="entry name" value="Glutamate synthase large subunit"/>
    <property type="match status" value="1"/>
</dbReference>
<feature type="domain" description="Glutamine amidotransferase type-2" evidence="19">
    <location>
        <begin position="24"/>
        <end position="413"/>
    </location>
</feature>
<keyword evidence="7" id="KW-0028">Amino-acid biosynthesis</keyword>
<dbReference type="GO" id="GO:0019676">
    <property type="term" value="P:ammonia assimilation cycle"/>
    <property type="evidence" value="ECO:0007669"/>
    <property type="project" value="TreeGrafter"/>
</dbReference>
<dbReference type="Proteomes" id="UP000269708">
    <property type="component" value="Unassembled WGS sequence"/>
</dbReference>
<dbReference type="InterPro" id="IPR029055">
    <property type="entry name" value="Ntn_hydrolases_N"/>
</dbReference>
<comment type="cofactor">
    <cofactor evidence="3">
        <name>FAD</name>
        <dbReference type="ChEBI" id="CHEBI:57692"/>
    </cofactor>
</comment>
<gene>
    <name evidence="20" type="ORF">EDC50_2017</name>
</gene>
<evidence type="ECO:0000256" key="17">
    <source>
        <dbReference type="ARBA" id="ARBA00023291"/>
    </source>
</evidence>
<evidence type="ECO:0000256" key="11">
    <source>
        <dbReference type="ARBA" id="ARBA00022827"/>
    </source>
</evidence>
<name>A0A3N4VFA1_9GAMM</name>
<keyword evidence="15" id="KW-0411">Iron-sulfur</keyword>
<keyword evidence="8" id="KW-0285">Flavoprotein</keyword>
<dbReference type="Pfam" id="PF00310">
    <property type="entry name" value="GATase_2"/>
    <property type="match status" value="1"/>
</dbReference>
<keyword evidence="12" id="KW-0315">Glutamine amidotransferase</keyword>
<dbReference type="InterPro" id="IPR006982">
    <property type="entry name" value="Glu_synth_centr_N"/>
</dbReference>
<evidence type="ECO:0000256" key="3">
    <source>
        <dbReference type="ARBA" id="ARBA00001974"/>
    </source>
</evidence>
<dbReference type="GO" id="GO:0046872">
    <property type="term" value="F:metal ion binding"/>
    <property type="evidence" value="ECO:0007669"/>
    <property type="project" value="UniProtKB-KW"/>
</dbReference>
<dbReference type="EMBL" id="RKQN01000002">
    <property type="protein sequence ID" value="RPE80185.1"/>
    <property type="molecule type" value="Genomic_DNA"/>
</dbReference>
<keyword evidence="13" id="KW-0560">Oxidoreductase</keyword>
<dbReference type="InterPro" id="IPR002489">
    <property type="entry name" value="Glu_synth_asu_C"/>
</dbReference>
<dbReference type="RefSeq" id="WP_123770330.1">
    <property type="nucleotide sequence ID" value="NZ_RKQN01000002.1"/>
</dbReference>
<keyword evidence="10" id="KW-0479">Metal-binding</keyword>
<comment type="pathway">
    <text evidence="18">Amino-acid biosynthesis.</text>
</comment>
<comment type="similarity">
    <text evidence="6">Belongs to the glutamate synthase family.</text>
</comment>
<dbReference type="FunFam" id="3.20.20.70:FF:000109">
    <property type="entry name" value="Glutamate synthase, large subunit"/>
    <property type="match status" value="1"/>
</dbReference>
<protein>
    <submittedName>
        <fullName evidence="20">Glutamate synthase (NADPH) large subunit</fullName>
    </submittedName>
</protein>
<keyword evidence="9" id="KW-0288">FMN</keyword>
<evidence type="ECO:0000256" key="6">
    <source>
        <dbReference type="ARBA" id="ARBA00009716"/>
    </source>
</evidence>
<evidence type="ECO:0000256" key="13">
    <source>
        <dbReference type="ARBA" id="ARBA00023002"/>
    </source>
</evidence>
<dbReference type="GO" id="GO:0006537">
    <property type="term" value="P:glutamate biosynthetic process"/>
    <property type="evidence" value="ECO:0007669"/>
    <property type="project" value="UniProtKB-KW"/>
</dbReference>
<dbReference type="Gene3D" id="2.160.20.60">
    <property type="entry name" value="Glutamate synthase, alpha subunit, C-terminal domain"/>
    <property type="match status" value="1"/>
</dbReference>
<comment type="cofactor">
    <cofactor evidence="2">
        <name>[3Fe-4S] cluster</name>
        <dbReference type="ChEBI" id="CHEBI:21137"/>
    </cofactor>
</comment>
<dbReference type="GO" id="GO:0015930">
    <property type="term" value="F:glutamate synthase activity"/>
    <property type="evidence" value="ECO:0007669"/>
    <property type="project" value="InterPro"/>
</dbReference>
<keyword evidence="21" id="KW-1185">Reference proteome</keyword>
<comment type="pathway">
    <text evidence="5">Nitrogen metabolism.</text>
</comment>